<organism evidence="11 12">
    <name type="scientific">Callipepla squamata</name>
    <name type="common">Scaled quail</name>
    <dbReference type="NCBI Taxonomy" id="9009"/>
    <lineage>
        <taxon>Eukaryota</taxon>
        <taxon>Metazoa</taxon>
        <taxon>Chordata</taxon>
        <taxon>Craniata</taxon>
        <taxon>Vertebrata</taxon>
        <taxon>Euteleostomi</taxon>
        <taxon>Archelosauria</taxon>
        <taxon>Archosauria</taxon>
        <taxon>Dinosauria</taxon>
        <taxon>Saurischia</taxon>
        <taxon>Theropoda</taxon>
        <taxon>Coelurosauria</taxon>
        <taxon>Aves</taxon>
        <taxon>Neognathae</taxon>
        <taxon>Galloanserae</taxon>
        <taxon>Galliformes</taxon>
        <taxon>Odontophoridae</taxon>
        <taxon>Callipepla</taxon>
    </lineage>
</organism>
<evidence type="ECO:0000313" key="12">
    <source>
        <dbReference type="Proteomes" id="UP000198323"/>
    </source>
</evidence>
<feature type="domain" description="Ig-like" evidence="10">
    <location>
        <begin position="52"/>
        <end position="135"/>
    </location>
</feature>
<evidence type="ECO:0000256" key="1">
    <source>
        <dbReference type="ARBA" id="ARBA00004479"/>
    </source>
</evidence>
<dbReference type="PROSITE" id="PS50835">
    <property type="entry name" value="IG_LIKE"/>
    <property type="match status" value="1"/>
</dbReference>
<dbReference type="PROSITE" id="PS00290">
    <property type="entry name" value="IG_MHC"/>
    <property type="match status" value="1"/>
</dbReference>
<gene>
    <name evidence="11" type="ORF">ASZ78_001527</name>
</gene>
<keyword evidence="5" id="KW-1064">Adaptive immunity</keyword>
<dbReference type="OrthoDB" id="9940220at2759"/>
<name>A0A226M6R6_CALSU</name>
<dbReference type="SMART" id="SM00407">
    <property type="entry name" value="IGc1"/>
    <property type="match status" value="1"/>
</dbReference>
<dbReference type="EMBL" id="MCFN01028339">
    <property type="protein sequence ID" value="OXB50918.1"/>
    <property type="molecule type" value="Genomic_DNA"/>
</dbReference>
<keyword evidence="9" id="KW-0491">MHC II</keyword>
<evidence type="ECO:0000256" key="8">
    <source>
        <dbReference type="ARBA" id="ARBA00023180"/>
    </source>
</evidence>
<accession>A0A226M6R6</accession>
<keyword evidence="7" id="KW-1015">Disulfide bond</keyword>
<evidence type="ECO:0000313" key="11">
    <source>
        <dbReference type="EMBL" id="OXB50918.1"/>
    </source>
</evidence>
<protein>
    <recommendedName>
        <fullName evidence="10">Ig-like domain-containing protein</fullName>
    </recommendedName>
</protein>
<dbReference type="PANTHER" id="PTHR19944:SF99">
    <property type="entry name" value="HLA CLASS II HISTOCOMPATIBILITY ANTIGEN, DRB1 BETA CHAIN"/>
    <property type="match status" value="1"/>
</dbReference>
<evidence type="ECO:0000256" key="6">
    <source>
        <dbReference type="ARBA" id="ARBA00023136"/>
    </source>
</evidence>
<keyword evidence="6" id="KW-0472">Membrane</keyword>
<evidence type="ECO:0000256" key="5">
    <source>
        <dbReference type="ARBA" id="ARBA00023130"/>
    </source>
</evidence>
<dbReference type="Proteomes" id="UP000198323">
    <property type="component" value="Unassembled WGS sequence"/>
</dbReference>
<comment type="caution">
    <text evidence="11">The sequence shown here is derived from an EMBL/GenBank/DDBJ whole genome shotgun (WGS) entry which is preliminary data.</text>
</comment>
<comment type="subcellular location">
    <subcellularLocation>
        <location evidence="1">Membrane</location>
        <topology evidence="1">Single-pass type I membrane protein</topology>
    </subcellularLocation>
</comment>
<dbReference type="GO" id="GO:0042613">
    <property type="term" value="C:MHC class II protein complex"/>
    <property type="evidence" value="ECO:0007669"/>
    <property type="project" value="UniProtKB-KW"/>
</dbReference>
<evidence type="ECO:0000256" key="3">
    <source>
        <dbReference type="ARBA" id="ARBA00022859"/>
    </source>
</evidence>
<keyword evidence="8" id="KW-0325">Glycoprotein</keyword>
<dbReference type="GO" id="GO:0002250">
    <property type="term" value="P:adaptive immune response"/>
    <property type="evidence" value="ECO:0007669"/>
    <property type="project" value="UniProtKB-KW"/>
</dbReference>
<dbReference type="InterPro" id="IPR011162">
    <property type="entry name" value="MHC_I/II-like_Ag-recog"/>
</dbReference>
<evidence type="ECO:0000256" key="7">
    <source>
        <dbReference type="ARBA" id="ARBA00023157"/>
    </source>
</evidence>
<keyword evidence="2" id="KW-0812">Transmembrane</keyword>
<dbReference type="InterPro" id="IPR007110">
    <property type="entry name" value="Ig-like_dom"/>
</dbReference>
<dbReference type="GO" id="GO:0002504">
    <property type="term" value="P:antigen processing and presentation of peptide or polysaccharide antigen via MHC class II"/>
    <property type="evidence" value="ECO:0007669"/>
    <property type="project" value="UniProtKB-KW"/>
</dbReference>
<keyword evidence="3" id="KW-0391">Immunity</keyword>
<dbReference type="InterPro" id="IPR003006">
    <property type="entry name" value="Ig/MHC_CS"/>
</dbReference>
<proteinExistence type="predicted"/>
<evidence type="ECO:0000256" key="4">
    <source>
        <dbReference type="ARBA" id="ARBA00022989"/>
    </source>
</evidence>
<dbReference type="SUPFAM" id="SSF54452">
    <property type="entry name" value="MHC antigen-recognition domain"/>
    <property type="match status" value="1"/>
</dbReference>
<dbReference type="InterPro" id="IPR050160">
    <property type="entry name" value="MHC/Immunoglobulin"/>
</dbReference>
<evidence type="ECO:0000256" key="2">
    <source>
        <dbReference type="ARBA" id="ARBA00022692"/>
    </source>
</evidence>
<evidence type="ECO:0000259" key="10">
    <source>
        <dbReference type="PROSITE" id="PS50835"/>
    </source>
</evidence>
<dbReference type="InterPro" id="IPR014745">
    <property type="entry name" value="MHC_II_a/b_N"/>
</dbReference>
<dbReference type="InterPro" id="IPR000353">
    <property type="entry name" value="MHC_II_b_N"/>
</dbReference>
<dbReference type="STRING" id="9009.A0A226M6R6"/>
<dbReference type="InterPro" id="IPR003597">
    <property type="entry name" value="Ig_C1-set"/>
</dbReference>
<dbReference type="PANTHER" id="PTHR19944">
    <property type="entry name" value="MHC CLASS II-RELATED"/>
    <property type="match status" value="1"/>
</dbReference>
<keyword evidence="12" id="KW-1185">Reference proteome</keyword>
<feature type="non-terminal residue" evidence="11">
    <location>
        <position position="166"/>
    </location>
</feature>
<evidence type="ECO:0000256" key="9">
    <source>
        <dbReference type="ARBA" id="ARBA00023182"/>
    </source>
</evidence>
<dbReference type="Pfam" id="PF07654">
    <property type="entry name" value="C1-set"/>
    <property type="match status" value="1"/>
</dbReference>
<dbReference type="InterPro" id="IPR036179">
    <property type="entry name" value="Ig-like_dom_sf"/>
</dbReference>
<dbReference type="InterPro" id="IPR013783">
    <property type="entry name" value="Ig-like_fold"/>
</dbReference>
<feature type="non-terminal residue" evidence="11">
    <location>
        <position position="1"/>
    </location>
</feature>
<dbReference type="Pfam" id="PF00969">
    <property type="entry name" value="MHC_II_beta"/>
    <property type="match status" value="1"/>
</dbReference>
<sequence length="166" mass="18194">GLFVADTLLGERSAALFNAQPDVLEKNRAAAEMLCGHNYGILAPVTLKMREPGVRVSALQSGSVPQSDRLACSVSGFYPPEIEVKWFHNGKEQWERVVSTDEVRNGDWTYQVLLLLDTGPQRRGDTYVCHVEHASLLHPKTQPWEPPVGTGRSELLVGVGGLVVGF</sequence>
<dbReference type="SUPFAM" id="SSF48726">
    <property type="entry name" value="Immunoglobulin"/>
    <property type="match status" value="1"/>
</dbReference>
<reference evidence="11 12" key="1">
    <citation type="submission" date="2016-07" db="EMBL/GenBank/DDBJ databases">
        <title>Disparate Historic Effective Population Sizes Predicted by Modern Levels of Genome Diversity for the Scaled Quail (Callipepla squamata) and the Northern Bobwhite (Colinus virginianus): Inferences from First and Second Generation Draft Genome Assemblies for Sympatric New World Quail.</title>
        <authorList>
            <person name="Oldeschulte D.L."/>
            <person name="Halley Y.A."/>
            <person name="Bhattarai E.K."/>
            <person name="Brashear W.A."/>
            <person name="Hill J."/>
            <person name="Metz R.P."/>
            <person name="Johnson C.D."/>
            <person name="Rollins D."/>
            <person name="Peterson M.J."/>
            <person name="Bickhart D.M."/>
            <person name="Decker J.E."/>
            <person name="Seabury C.M."/>
        </authorList>
    </citation>
    <scope>NUCLEOTIDE SEQUENCE [LARGE SCALE GENOMIC DNA]</scope>
    <source>
        <strain evidence="11 12">Texas</strain>
        <tissue evidence="11">Leg muscle</tissue>
    </source>
</reference>
<dbReference type="Gene3D" id="2.60.40.10">
    <property type="entry name" value="Immunoglobulins"/>
    <property type="match status" value="1"/>
</dbReference>
<dbReference type="AlphaFoldDB" id="A0A226M6R6"/>
<keyword evidence="4" id="KW-1133">Transmembrane helix</keyword>
<dbReference type="Gene3D" id="3.10.320.10">
    <property type="entry name" value="Class II Histocompatibility Antigen, M Beta Chain, Chain B, domain 1"/>
    <property type="match status" value="1"/>
</dbReference>